<accession>A0A2R5GIN6</accession>
<keyword evidence="11" id="KW-1185">Reference proteome</keyword>
<organism evidence="10 11">
    <name type="scientific">Hondaea fermentalgiana</name>
    <dbReference type="NCBI Taxonomy" id="2315210"/>
    <lineage>
        <taxon>Eukaryota</taxon>
        <taxon>Sar</taxon>
        <taxon>Stramenopiles</taxon>
        <taxon>Bigyra</taxon>
        <taxon>Labyrinthulomycetes</taxon>
        <taxon>Thraustochytrida</taxon>
        <taxon>Thraustochytriidae</taxon>
        <taxon>Hondaea</taxon>
    </lineage>
</organism>
<dbReference type="GO" id="GO:0004654">
    <property type="term" value="F:polyribonucleotide nucleotidyltransferase activity"/>
    <property type="evidence" value="ECO:0007669"/>
    <property type="project" value="UniProtKB-EC"/>
</dbReference>
<dbReference type="GO" id="GO:0003723">
    <property type="term" value="F:RNA binding"/>
    <property type="evidence" value="ECO:0007669"/>
    <property type="project" value="UniProtKB-UniRule"/>
</dbReference>
<dbReference type="OrthoDB" id="437922at2759"/>
<evidence type="ECO:0000256" key="8">
    <source>
        <dbReference type="SAM" id="MobiDB-lite"/>
    </source>
</evidence>
<gene>
    <name evidence="10" type="ORF">FCC1311_043742</name>
</gene>
<dbReference type="SUPFAM" id="SSF54791">
    <property type="entry name" value="Eukaryotic type KH-domain (KH-domain type I)"/>
    <property type="match status" value="1"/>
</dbReference>
<keyword evidence="5 7" id="KW-0694">RNA-binding</keyword>
<dbReference type="Gene3D" id="3.30.1370.10">
    <property type="entry name" value="K Homology domain, type 1"/>
    <property type="match status" value="1"/>
</dbReference>
<evidence type="ECO:0000313" key="10">
    <source>
        <dbReference type="EMBL" id="GBG28151.1"/>
    </source>
</evidence>
<feature type="compositionally biased region" description="Basic and acidic residues" evidence="8">
    <location>
        <begin position="355"/>
        <end position="367"/>
    </location>
</feature>
<dbReference type="PROSITE" id="PS50084">
    <property type="entry name" value="KH_TYPE_1"/>
    <property type="match status" value="1"/>
</dbReference>
<feature type="region of interest" description="Disordered" evidence="8">
    <location>
        <begin position="945"/>
        <end position="964"/>
    </location>
</feature>
<dbReference type="SUPFAM" id="SSF55666">
    <property type="entry name" value="Ribonuclease PH domain 2-like"/>
    <property type="match status" value="1"/>
</dbReference>
<evidence type="ECO:0000259" key="9">
    <source>
        <dbReference type="PROSITE" id="PS50126"/>
    </source>
</evidence>
<comment type="similarity">
    <text evidence="1">Belongs to the polyribonucleotide nucleotidyltransferase family.</text>
</comment>
<evidence type="ECO:0000256" key="1">
    <source>
        <dbReference type="ARBA" id="ARBA00007404"/>
    </source>
</evidence>
<dbReference type="InParanoid" id="A0A2R5GIN6"/>
<dbReference type="InterPro" id="IPR004088">
    <property type="entry name" value="KH_dom_type_1"/>
</dbReference>
<feature type="domain" description="S1 motif" evidence="9">
    <location>
        <begin position="864"/>
        <end position="938"/>
    </location>
</feature>
<dbReference type="InterPro" id="IPR012162">
    <property type="entry name" value="PNPase"/>
</dbReference>
<dbReference type="PROSITE" id="PS50126">
    <property type="entry name" value="S1"/>
    <property type="match status" value="2"/>
</dbReference>
<dbReference type="SUPFAM" id="SSF50249">
    <property type="entry name" value="Nucleic acid-binding proteins"/>
    <property type="match status" value="1"/>
</dbReference>
<evidence type="ECO:0000313" key="11">
    <source>
        <dbReference type="Proteomes" id="UP000241890"/>
    </source>
</evidence>
<keyword evidence="4" id="KW-0548">Nucleotidyltransferase</keyword>
<dbReference type="GO" id="GO:0000965">
    <property type="term" value="P:mitochondrial RNA 3'-end processing"/>
    <property type="evidence" value="ECO:0007669"/>
    <property type="project" value="TreeGrafter"/>
</dbReference>
<feature type="region of interest" description="Disordered" evidence="8">
    <location>
        <begin position="334"/>
        <end position="373"/>
    </location>
</feature>
<dbReference type="Pfam" id="PF00575">
    <property type="entry name" value="S1"/>
    <property type="match status" value="1"/>
</dbReference>
<dbReference type="InterPro" id="IPR036612">
    <property type="entry name" value="KH_dom_type_1_sf"/>
</dbReference>
<dbReference type="SMART" id="SM00316">
    <property type="entry name" value="S1"/>
    <property type="match status" value="2"/>
</dbReference>
<dbReference type="Pfam" id="PF01138">
    <property type="entry name" value="RNase_PH"/>
    <property type="match status" value="2"/>
</dbReference>
<reference evidence="10 11" key="1">
    <citation type="submission" date="2017-12" db="EMBL/GenBank/DDBJ databases">
        <title>Sequencing, de novo assembly and annotation of complete genome of a new Thraustochytrid species, strain FCC1311.</title>
        <authorList>
            <person name="Sedici K."/>
            <person name="Godart F."/>
            <person name="Aiese Cigliano R."/>
            <person name="Sanseverino W."/>
            <person name="Barakat M."/>
            <person name="Ortet P."/>
            <person name="Marechal E."/>
            <person name="Cagnac O."/>
            <person name="Amato A."/>
        </authorList>
    </citation>
    <scope>NUCLEOTIDE SEQUENCE [LARGE SCALE GENOMIC DNA]</scope>
</reference>
<dbReference type="PANTHER" id="PTHR11252:SF0">
    <property type="entry name" value="POLYRIBONUCLEOTIDE NUCLEOTIDYLTRANSFERASE 1, MITOCHONDRIAL"/>
    <property type="match status" value="1"/>
</dbReference>
<dbReference type="SUPFAM" id="SSF54211">
    <property type="entry name" value="Ribosomal protein S5 domain 2-like"/>
    <property type="match status" value="2"/>
</dbReference>
<dbReference type="InterPro" id="IPR004087">
    <property type="entry name" value="KH_dom"/>
</dbReference>
<feature type="compositionally biased region" description="Basic and acidic residues" evidence="8">
    <location>
        <begin position="277"/>
        <end position="286"/>
    </location>
</feature>
<dbReference type="NCBIfam" id="NF008805">
    <property type="entry name" value="PRK11824.1"/>
    <property type="match status" value="1"/>
</dbReference>
<dbReference type="FunFam" id="3.30.1370.10:FF:000001">
    <property type="entry name" value="Polyribonucleotide nucleotidyltransferase"/>
    <property type="match status" value="1"/>
</dbReference>
<feature type="region of interest" description="Disordered" evidence="8">
    <location>
        <begin position="833"/>
        <end position="853"/>
    </location>
</feature>
<dbReference type="InterPro" id="IPR001247">
    <property type="entry name" value="ExoRNase_PH_dom1"/>
</dbReference>
<dbReference type="GO" id="GO:0005829">
    <property type="term" value="C:cytosol"/>
    <property type="evidence" value="ECO:0007669"/>
    <property type="project" value="TreeGrafter"/>
</dbReference>
<evidence type="ECO:0000256" key="5">
    <source>
        <dbReference type="ARBA" id="ARBA00022884"/>
    </source>
</evidence>
<dbReference type="Gene3D" id="2.40.50.140">
    <property type="entry name" value="Nucleic acid-binding proteins"/>
    <property type="match status" value="2"/>
</dbReference>
<comment type="caution">
    <text evidence="10">The sequence shown here is derived from an EMBL/GenBank/DDBJ whole genome shotgun (WGS) entry which is preliminary data.</text>
</comment>
<feature type="compositionally biased region" description="Basic residues" evidence="8">
    <location>
        <begin position="952"/>
        <end position="964"/>
    </location>
</feature>
<dbReference type="Proteomes" id="UP000241890">
    <property type="component" value="Unassembled WGS sequence"/>
</dbReference>
<dbReference type="Pfam" id="PF00013">
    <property type="entry name" value="KH_1"/>
    <property type="match status" value="1"/>
</dbReference>
<evidence type="ECO:0000256" key="6">
    <source>
        <dbReference type="ARBA" id="ARBA00031451"/>
    </source>
</evidence>
<sequence length="964" mass="103498">MLLRRAAGARRLSSGARARRREVLLGPGGVETGGSDADGARRLGLGSGKLARLAAGAAVATDGDGVLLATACSDKAKQVGAAAGPSFLPLSVEVREKASAAGKIPGHVLRRELAPREAEVVQARFVDRALRPLFGADVRDEQQIICTVLSYDEGADLEAMAVNAASVALNSATPRPDWHGPVGCVRVTARTQGPTAGDDVVFSAFQSPQNLAAPDREIAFELLVTGTREGIISLDLSTTNPVSCTNFKRALRFASEKLPIVLDLQDAATAAILEKKREAKQTKESDNDGDAAAEAPPKFRAAITGDPSAEIENDLQPTNLDTLYQMAFATDAPSEKTFNAGKEDADADEGGGDNTEDRSESLGKESKSTTSLDMESHFMQKGSAWLREQAQNGNADSIGRDKMREFLLRSSEDGSGRVRHDGRTAHEVRPLAAALNVLPSVVHGSSTFSRGQTSVLATATLGSPRDALRVLPYCGQTYKKKFFLHYEFPPYSVNETGRVGLNRRMIGHGQLAEKALRPVVPGENDIGGNEFPFSTRVSVETTSSDGSSSMASVCAASLALKMAGVPIKNLVAGISVGYLRGEADDGADGSEESERLLVDVDSLEDDFGNMDFKLASTETGFTAAQLDTKCGAEGISVDLLCRAAELGQAANREILDVMQSSLDSFLEAHPDGFQASSAPVYRRIDVDPALIGRVIGMRGRVIASIQEEYNVEVDIDQERGTITIFSTSSGFLDDALHRVEDLIWCPEVGRDYADLEIVEQHIAGVVVRFPGHGGDHEGFIHVSELSTQRIERAGDVYSVGDKVKARCIGMDDFRPRLSIRDIQLAENRELALRKSRASKPGEEGADEEETSSALLASHWVPEEGKVYENLEVVKIPHVSRVIVALADHPESRGIVQARELSPRRIDDVNKIVKVGDKIDAVCISSGGSEEGLPELSVRRVLLLKTQNASKGQQKKSRSSRKRNR</sequence>
<dbReference type="PANTHER" id="PTHR11252">
    <property type="entry name" value="POLYRIBONUCLEOTIDE NUCLEOTIDYLTRANSFERASE"/>
    <property type="match status" value="1"/>
</dbReference>
<dbReference type="InterPro" id="IPR020568">
    <property type="entry name" value="Ribosomal_Su5_D2-typ_SF"/>
</dbReference>
<feature type="domain" description="S1 motif" evidence="9">
    <location>
        <begin position="749"/>
        <end position="820"/>
    </location>
</feature>
<dbReference type="AlphaFoldDB" id="A0A2R5GIN6"/>
<dbReference type="InterPro" id="IPR027408">
    <property type="entry name" value="PNPase/RNase_PH_dom_sf"/>
</dbReference>
<protein>
    <recommendedName>
        <fullName evidence="2">polyribonucleotide nucleotidyltransferase</fullName>
        <ecNumber evidence="2">2.7.7.8</ecNumber>
    </recommendedName>
    <alternativeName>
        <fullName evidence="6">Polynucleotide phosphorylase 1</fullName>
    </alternativeName>
</protein>
<feature type="region of interest" description="Disordered" evidence="8">
    <location>
        <begin position="277"/>
        <end position="296"/>
    </location>
</feature>
<dbReference type="GO" id="GO:0005739">
    <property type="term" value="C:mitochondrion"/>
    <property type="evidence" value="ECO:0007669"/>
    <property type="project" value="TreeGrafter"/>
</dbReference>
<dbReference type="EC" id="2.7.7.8" evidence="2"/>
<dbReference type="InterPro" id="IPR012340">
    <property type="entry name" value="NA-bd_OB-fold"/>
</dbReference>
<evidence type="ECO:0000256" key="4">
    <source>
        <dbReference type="ARBA" id="ARBA00022695"/>
    </source>
</evidence>
<dbReference type="EMBL" id="BEYU01000040">
    <property type="protein sequence ID" value="GBG28151.1"/>
    <property type="molecule type" value="Genomic_DNA"/>
</dbReference>
<dbReference type="InterPro" id="IPR003029">
    <property type="entry name" value="S1_domain"/>
</dbReference>
<dbReference type="InterPro" id="IPR036345">
    <property type="entry name" value="ExoRNase_PH_dom2_sf"/>
</dbReference>
<dbReference type="Gene3D" id="3.30.230.70">
    <property type="entry name" value="GHMP Kinase, N-terminal domain"/>
    <property type="match status" value="2"/>
</dbReference>
<proteinExistence type="inferred from homology"/>
<dbReference type="GO" id="GO:0000958">
    <property type="term" value="P:mitochondrial mRNA catabolic process"/>
    <property type="evidence" value="ECO:0007669"/>
    <property type="project" value="TreeGrafter"/>
</dbReference>
<evidence type="ECO:0000256" key="7">
    <source>
        <dbReference type="PROSITE-ProRule" id="PRU00117"/>
    </source>
</evidence>
<keyword evidence="3 10" id="KW-0808">Transferase</keyword>
<dbReference type="SMART" id="SM00322">
    <property type="entry name" value="KH"/>
    <property type="match status" value="1"/>
</dbReference>
<evidence type="ECO:0000256" key="3">
    <source>
        <dbReference type="ARBA" id="ARBA00022679"/>
    </source>
</evidence>
<evidence type="ECO:0000256" key="2">
    <source>
        <dbReference type="ARBA" id="ARBA00012416"/>
    </source>
</evidence>
<name>A0A2R5GIN6_9STRA</name>
<dbReference type="CDD" id="cd02393">
    <property type="entry name" value="KH-I_PNPase"/>
    <property type="match status" value="1"/>
</dbReference>
<dbReference type="GO" id="GO:0000175">
    <property type="term" value="F:3'-5'-RNA exonuclease activity"/>
    <property type="evidence" value="ECO:0007669"/>
    <property type="project" value="TreeGrafter"/>
</dbReference>